<dbReference type="PATRIC" id="fig|1341156.4.peg.1000"/>
<evidence type="ECO:0000313" key="4">
    <source>
        <dbReference type="Proteomes" id="UP000021369"/>
    </source>
</evidence>
<keyword evidence="1" id="KW-0472">Membrane</keyword>
<gene>
    <name evidence="3" type="ORF">RASY3_08480</name>
    <name evidence="2" type="ORF">RASY3_18865</name>
</gene>
<evidence type="ECO:0000256" key="1">
    <source>
        <dbReference type="SAM" id="Phobius"/>
    </source>
</evidence>
<dbReference type="NCBIfam" id="TIGR02532">
    <property type="entry name" value="IV_pilin_GFxxxE"/>
    <property type="match status" value="1"/>
</dbReference>
<evidence type="ECO:0008006" key="5">
    <source>
        <dbReference type="Google" id="ProtNLM"/>
    </source>
</evidence>
<dbReference type="RefSeq" id="WP_037286911.1">
    <property type="nucleotide sequence ID" value="NZ_JEOB01000002.1"/>
</dbReference>
<sequence length="687" mass="76938">MKKNNKNGFTLIELVIVATIMVMIMGAILNWIRPMNRFYQRTQALSDSNDVGSLLMDSVDDELRYATNVVILQNYEGVPQLSGGFLVDSSGNSSYSAKFTDVIIIDNNAIRGSRFPDYDPNGTVAHRKGARGCIIKATARDIIDTDRMRCLGLGGEALYSDYGCHFDASLNTFENGASSVTIDMELTRPTRNGAVYVFDKFGYNQQRDFELVNVNLKKNTMKADFYTSTGNGKPIDYNKFARASFSGSNINAESMYSGGPDNTFTYILYTKDVPEEKQVTITLIDQKTGLKAANPEKITSGITIPENIYNNWKTIGEGKTTSFISSGNGKYVRTLFVKIVDGQDNPIENYLTTPILSDMEFFIVTTDQSRENPSKIVKFMDRFDGGGNDHSPEFVEKNSAPIWDDDDKHIIDNIPDSQGDKDHVYKFVGWHKDPTMTGAPSGDASNDLAAGWFVNGEEYFTDEPFYAIYEKKPSVTFQFEAADPSEVPSGFSVGETVVVIDNFDASGYQNDSEMTYRKQQFADAFANIDSGRTFSHWTFEGSDGSEKDISEINKDTDLTENGVYTIKAYSKDNSHPDAYEVTIVIDKIPEETWNRVISFSSNPEARWLITNEDGTETYSSNEPNEPVISSWCMPSNVTFTDGMVLKLYVFDDYNKNVDIQIGWYETPHKITVNNNCTLTYDGTNWSK</sequence>
<proteinExistence type="predicted"/>
<evidence type="ECO:0000313" key="3">
    <source>
        <dbReference type="EMBL" id="EXM40232.1"/>
    </source>
</evidence>
<organism evidence="3 4">
    <name type="scientific">Ruminococcus albus SY3</name>
    <dbReference type="NCBI Taxonomy" id="1341156"/>
    <lineage>
        <taxon>Bacteria</taxon>
        <taxon>Bacillati</taxon>
        <taxon>Bacillota</taxon>
        <taxon>Clostridia</taxon>
        <taxon>Eubacteriales</taxon>
        <taxon>Oscillospiraceae</taxon>
        <taxon>Ruminococcus</taxon>
    </lineage>
</organism>
<dbReference type="EMBL" id="JEOB01000004">
    <property type="protein sequence ID" value="EXM38718.1"/>
    <property type="molecule type" value="Genomic_DNA"/>
</dbReference>
<protein>
    <recommendedName>
        <fullName evidence="5">Prepilin-type N-terminal cleavage/methylation domain-containing protein</fullName>
    </recommendedName>
</protein>
<dbReference type="AlphaFoldDB" id="A0A011V432"/>
<dbReference type="OrthoDB" id="1819233at2"/>
<reference evidence="3 4" key="1">
    <citation type="submission" date="2013-06" db="EMBL/GenBank/DDBJ databases">
        <title>Rumen cellulosomics: divergent fiber-degrading strategies revealed by comparative genome-wide analysis of six Ruminococcal strains.</title>
        <authorList>
            <person name="Dassa B."/>
            <person name="Borovok I."/>
            <person name="Lamed R."/>
            <person name="Flint H."/>
            <person name="Yeoman C.J."/>
            <person name="White B."/>
            <person name="Bayer E.A."/>
        </authorList>
    </citation>
    <scope>NUCLEOTIDE SEQUENCE [LARGE SCALE GENOMIC DNA]</scope>
    <source>
        <strain evidence="3 4">SY3</strain>
    </source>
</reference>
<dbReference type="Proteomes" id="UP000021369">
    <property type="component" value="Unassembled WGS sequence"/>
</dbReference>
<keyword evidence="1" id="KW-0812">Transmembrane</keyword>
<dbReference type="Pfam" id="PF07963">
    <property type="entry name" value="N_methyl"/>
    <property type="match status" value="1"/>
</dbReference>
<name>A0A011V432_RUMAL</name>
<keyword evidence="4" id="KW-1185">Reference proteome</keyword>
<dbReference type="InterPro" id="IPR012902">
    <property type="entry name" value="N_methyl_site"/>
</dbReference>
<feature type="transmembrane region" description="Helical" evidence="1">
    <location>
        <begin position="12"/>
        <end position="32"/>
    </location>
</feature>
<comment type="caution">
    <text evidence="3">The sequence shown here is derived from an EMBL/GenBank/DDBJ whole genome shotgun (WGS) entry which is preliminary data.</text>
</comment>
<evidence type="ECO:0000313" key="2">
    <source>
        <dbReference type="EMBL" id="EXM38718.1"/>
    </source>
</evidence>
<keyword evidence="1" id="KW-1133">Transmembrane helix</keyword>
<dbReference type="EMBL" id="JEOB01000002">
    <property type="protein sequence ID" value="EXM40232.1"/>
    <property type="molecule type" value="Genomic_DNA"/>
</dbReference>
<accession>A0A011V432</accession>